<evidence type="ECO:0000313" key="1">
    <source>
        <dbReference type="EMBL" id="KAA8583441.1"/>
    </source>
</evidence>
<dbReference type="Proteomes" id="UP000327493">
    <property type="component" value="Chromosome 18"/>
</dbReference>
<evidence type="ECO:0000313" key="2">
    <source>
        <dbReference type="Proteomes" id="UP000327493"/>
    </source>
</evidence>
<proteinExistence type="predicted"/>
<sequence>MIGYGKLSRVLIRAEPPKDSPVATERRTLSKYLYVTENSSMGGSFHALAHLIEKDIWPKEISLQDFRCSHQYDTHSVVLSLQPTHIAHLLVLAEHFPTTNALTDRPNPANDNYKLELKQRFCDSLDQIPSALSPRFSSV</sequence>
<accession>A0A5J5CVR7</accession>
<protein>
    <submittedName>
        <fullName evidence="1">Uncharacterized protein</fullName>
    </submittedName>
</protein>
<dbReference type="EMBL" id="VOFY01000018">
    <property type="protein sequence ID" value="KAA8583441.1"/>
    <property type="molecule type" value="Genomic_DNA"/>
</dbReference>
<organism evidence="1 2">
    <name type="scientific">Etheostoma spectabile</name>
    <name type="common">orangethroat darter</name>
    <dbReference type="NCBI Taxonomy" id="54343"/>
    <lineage>
        <taxon>Eukaryota</taxon>
        <taxon>Metazoa</taxon>
        <taxon>Chordata</taxon>
        <taxon>Craniata</taxon>
        <taxon>Vertebrata</taxon>
        <taxon>Euteleostomi</taxon>
        <taxon>Actinopterygii</taxon>
        <taxon>Neopterygii</taxon>
        <taxon>Teleostei</taxon>
        <taxon>Neoteleostei</taxon>
        <taxon>Acanthomorphata</taxon>
        <taxon>Eupercaria</taxon>
        <taxon>Perciformes</taxon>
        <taxon>Percoidei</taxon>
        <taxon>Percidae</taxon>
        <taxon>Etheostomatinae</taxon>
        <taxon>Etheostoma</taxon>
    </lineage>
</organism>
<keyword evidence="2" id="KW-1185">Reference proteome</keyword>
<gene>
    <name evidence="1" type="ORF">FQN60_015987</name>
</gene>
<comment type="caution">
    <text evidence="1">The sequence shown here is derived from an EMBL/GenBank/DDBJ whole genome shotgun (WGS) entry which is preliminary data.</text>
</comment>
<reference evidence="1 2" key="1">
    <citation type="submission" date="2019-08" db="EMBL/GenBank/DDBJ databases">
        <title>A chromosome-level genome assembly, high-density linkage maps, and genome scans reveal the genomic architecture of hybrid incompatibilities underlying speciation via character displacement in darters (Percidae: Etheostominae).</title>
        <authorList>
            <person name="Moran R.L."/>
            <person name="Catchen J.M."/>
            <person name="Fuller R.C."/>
        </authorList>
    </citation>
    <scope>NUCLEOTIDE SEQUENCE [LARGE SCALE GENOMIC DNA]</scope>
    <source>
        <strain evidence="1">EspeVRDwgs_2016</strain>
        <tissue evidence="1">Muscle</tissue>
    </source>
</reference>
<dbReference type="AlphaFoldDB" id="A0A5J5CVR7"/>
<name>A0A5J5CVR7_9PERO</name>